<feature type="region of interest" description="Disordered" evidence="14">
    <location>
        <begin position="797"/>
        <end position="822"/>
    </location>
</feature>
<reference evidence="19" key="1">
    <citation type="submission" date="2016-10" db="EMBL/GenBank/DDBJ databases">
        <title>Sequence of Gallionella enrichment culture.</title>
        <authorList>
            <person name="Poehlein A."/>
            <person name="Muehling M."/>
            <person name="Daniel R."/>
        </authorList>
    </citation>
    <scope>NUCLEOTIDE SEQUENCE</scope>
</reference>
<feature type="domain" description="Histidine kinase" evidence="15">
    <location>
        <begin position="434"/>
        <end position="667"/>
    </location>
</feature>
<dbReference type="InterPro" id="IPR004358">
    <property type="entry name" value="Sig_transdc_His_kin-like_C"/>
</dbReference>
<keyword evidence="8" id="KW-0547">Nucleotide-binding</keyword>
<keyword evidence="10" id="KW-0067">ATP-binding</keyword>
<dbReference type="GO" id="GO:0005524">
    <property type="term" value="F:ATP binding"/>
    <property type="evidence" value="ECO:0007669"/>
    <property type="project" value="UniProtKB-KW"/>
</dbReference>
<dbReference type="EMBL" id="MLJW01000043">
    <property type="protein sequence ID" value="OIR06491.1"/>
    <property type="molecule type" value="Genomic_DNA"/>
</dbReference>
<dbReference type="SMART" id="SM00387">
    <property type="entry name" value="HATPase_c"/>
    <property type="match status" value="1"/>
</dbReference>
<dbReference type="CDD" id="cd00130">
    <property type="entry name" value="PAS"/>
    <property type="match status" value="2"/>
</dbReference>
<keyword evidence="6 19" id="KW-0808">Transferase</keyword>
<dbReference type="PANTHER" id="PTHR45339:SF1">
    <property type="entry name" value="HYBRID SIGNAL TRANSDUCTION HISTIDINE KINASE J"/>
    <property type="match status" value="1"/>
</dbReference>
<dbReference type="CDD" id="cd16922">
    <property type="entry name" value="HATPase_EvgS-ArcB-TorS-like"/>
    <property type="match status" value="1"/>
</dbReference>
<evidence type="ECO:0000259" key="17">
    <source>
        <dbReference type="PROSITE" id="PS50112"/>
    </source>
</evidence>
<name>A0A1J5SEZ2_9ZZZZ</name>
<dbReference type="SUPFAM" id="SSF47384">
    <property type="entry name" value="Homodimeric domain of signal transducing histidine kinase"/>
    <property type="match status" value="1"/>
</dbReference>
<dbReference type="InterPro" id="IPR036097">
    <property type="entry name" value="HisK_dim/P_sf"/>
</dbReference>
<dbReference type="SUPFAM" id="SSF55874">
    <property type="entry name" value="ATPase domain of HSP90 chaperone/DNA topoisomerase II/histidine kinase"/>
    <property type="match status" value="1"/>
</dbReference>
<comment type="catalytic activity">
    <reaction evidence="1">
        <text>ATP + protein L-histidine = ADP + protein N-phospho-L-histidine.</text>
        <dbReference type="EC" id="2.7.13.3"/>
    </reaction>
</comment>
<evidence type="ECO:0000256" key="6">
    <source>
        <dbReference type="ARBA" id="ARBA00022679"/>
    </source>
</evidence>
<dbReference type="PROSITE" id="PS50110">
    <property type="entry name" value="RESPONSE_REGULATORY"/>
    <property type="match status" value="2"/>
</dbReference>
<dbReference type="SMART" id="SM00388">
    <property type="entry name" value="HisKA"/>
    <property type="match status" value="1"/>
</dbReference>
<dbReference type="PROSITE" id="PS50112">
    <property type="entry name" value="PAS"/>
    <property type="match status" value="1"/>
</dbReference>
<evidence type="ECO:0000313" key="19">
    <source>
        <dbReference type="EMBL" id="OIR06491.1"/>
    </source>
</evidence>
<dbReference type="Gene3D" id="3.40.50.2300">
    <property type="match status" value="2"/>
</dbReference>
<accession>A0A1J5SEZ2</accession>
<dbReference type="InterPro" id="IPR035965">
    <property type="entry name" value="PAS-like_dom_sf"/>
</dbReference>
<dbReference type="PROSITE" id="PS50109">
    <property type="entry name" value="HIS_KIN"/>
    <property type="match status" value="1"/>
</dbReference>
<evidence type="ECO:0000259" key="15">
    <source>
        <dbReference type="PROSITE" id="PS50109"/>
    </source>
</evidence>
<dbReference type="Pfam" id="PF00989">
    <property type="entry name" value="PAS"/>
    <property type="match status" value="1"/>
</dbReference>
<dbReference type="FunFam" id="1.10.287.130:FF:000003">
    <property type="entry name" value="Histidine kinase"/>
    <property type="match status" value="1"/>
</dbReference>
<dbReference type="InterPro" id="IPR001789">
    <property type="entry name" value="Sig_transdc_resp-reg_receiver"/>
</dbReference>
<dbReference type="Gene3D" id="3.30.565.10">
    <property type="entry name" value="Histidine kinase-like ATPase, C-terminal domain"/>
    <property type="match status" value="1"/>
</dbReference>
<evidence type="ECO:0000256" key="12">
    <source>
        <dbReference type="ARBA" id="ARBA00023012"/>
    </source>
</evidence>
<keyword evidence="5" id="KW-0597">Phosphoprotein</keyword>
<keyword evidence="7" id="KW-0812">Transmembrane</keyword>
<dbReference type="InterPro" id="IPR005467">
    <property type="entry name" value="His_kinase_dom"/>
</dbReference>
<dbReference type="SUPFAM" id="SSF52172">
    <property type="entry name" value="CheY-like"/>
    <property type="match status" value="2"/>
</dbReference>
<gene>
    <name evidence="19" type="primary">barA_10</name>
    <name evidence="19" type="ORF">GALL_114080</name>
</gene>
<dbReference type="InterPro" id="IPR003594">
    <property type="entry name" value="HATPase_dom"/>
</dbReference>
<dbReference type="Pfam" id="PF00512">
    <property type="entry name" value="HisKA"/>
    <property type="match status" value="1"/>
</dbReference>
<dbReference type="InterPro" id="IPR036890">
    <property type="entry name" value="HATPase_C_sf"/>
</dbReference>
<dbReference type="EC" id="2.7.13.3" evidence="3"/>
<dbReference type="InterPro" id="IPR011006">
    <property type="entry name" value="CheY-like_superfamily"/>
</dbReference>
<dbReference type="SUPFAM" id="SSF55785">
    <property type="entry name" value="PYP-like sensor domain (PAS domain)"/>
    <property type="match status" value="3"/>
</dbReference>
<evidence type="ECO:0000256" key="13">
    <source>
        <dbReference type="ARBA" id="ARBA00023136"/>
    </source>
</evidence>
<evidence type="ECO:0000256" key="10">
    <source>
        <dbReference type="ARBA" id="ARBA00022840"/>
    </source>
</evidence>
<evidence type="ECO:0000256" key="7">
    <source>
        <dbReference type="ARBA" id="ARBA00022692"/>
    </source>
</evidence>
<dbReference type="InterPro" id="IPR001610">
    <property type="entry name" value="PAC"/>
</dbReference>
<dbReference type="InterPro" id="IPR003661">
    <property type="entry name" value="HisK_dim/P_dom"/>
</dbReference>
<evidence type="ECO:0000259" key="18">
    <source>
        <dbReference type="PROSITE" id="PS50113"/>
    </source>
</evidence>
<dbReference type="GO" id="GO:0005886">
    <property type="term" value="C:plasma membrane"/>
    <property type="evidence" value="ECO:0007669"/>
    <property type="project" value="UniProtKB-SubCell"/>
</dbReference>
<organism evidence="19">
    <name type="scientific">mine drainage metagenome</name>
    <dbReference type="NCBI Taxonomy" id="410659"/>
    <lineage>
        <taxon>unclassified sequences</taxon>
        <taxon>metagenomes</taxon>
        <taxon>ecological metagenomes</taxon>
    </lineage>
</organism>
<dbReference type="SMART" id="SM00091">
    <property type="entry name" value="PAS"/>
    <property type="match status" value="2"/>
</dbReference>
<dbReference type="InterPro" id="IPR000014">
    <property type="entry name" value="PAS"/>
</dbReference>
<keyword evidence="11" id="KW-1133">Transmembrane helix</keyword>
<evidence type="ECO:0000256" key="5">
    <source>
        <dbReference type="ARBA" id="ARBA00022553"/>
    </source>
</evidence>
<dbReference type="InterPro" id="IPR000700">
    <property type="entry name" value="PAS-assoc_C"/>
</dbReference>
<keyword evidence="9 19" id="KW-0418">Kinase</keyword>
<dbReference type="Gene3D" id="3.30.450.20">
    <property type="entry name" value="PAS domain"/>
    <property type="match status" value="3"/>
</dbReference>
<keyword evidence="4" id="KW-1003">Cell membrane</keyword>
<dbReference type="FunFam" id="3.30.565.10:FF:000010">
    <property type="entry name" value="Sensor histidine kinase RcsC"/>
    <property type="match status" value="1"/>
</dbReference>
<dbReference type="PRINTS" id="PR00344">
    <property type="entry name" value="BCTRLSENSOR"/>
</dbReference>
<dbReference type="GO" id="GO:0006355">
    <property type="term" value="P:regulation of DNA-templated transcription"/>
    <property type="evidence" value="ECO:0007669"/>
    <property type="project" value="InterPro"/>
</dbReference>
<feature type="domain" description="Response regulatory" evidence="16">
    <location>
        <begin position="824"/>
        <end position="941"/>
    </location>
</feature>
<sequence>MDLRPTPPAAPAVPGAPTSLDSGAPLMRAAFEQASVALLAWNVDGVVLLMNRAAERLFGYRASEVVGRLHASTLFDAAELAALASDVTIALQRSVSPSDALVLHAQTARHYGRSREWTLRRKDGTPFPAMVSLSELRTFQAPFECTLASVTNISARKRTTEAFLAKQRQLEEFIHHTPAAVALLDSELCYVAASHRWITDYGLPDQDLRGRSHLEMFPNIPRHWRDAYLRCLGGAIERRDEDRFMRPDGKEEWIRWECHPWYRVDGDIGGITIFSEVITEKYLAQQRLRASEAQLNEAQHLARIGSWEYHIESRKLTWSKETYSIHGLATDVPVDVDMAIGFYVPEHRQIIRESVERSINHGQGWDYELQIDTVSGKRLWVRAIGKVDLFAGRPVRIFGTFQDISERKRWETEILQAKDEALDAARAKSDFLANMSHEIRTPLNAVIGMASLLLDSSLNPEQRDCASTIRTASESLLQIINQILDFSKIESGRIDLESQPFALAECIESAVEIVAPTAADKKLDLHCWIDPGVPGIVIGDVTRLRQILVNLLANAVKFTQSGEVEVVVRPLHPEVAPDTEEADPSGISQVEVEFSVRDTGIGIPPDRMDRLFKSFSQVDSSTTRQFGGTGLGLAICRRLVEFMDGRIWAESMQGIGSTFTFVLPCMAEAVGEPSAQAKPLAGRRVVLMLPPGNGRRLLRAHLENWGADVKVAESAIDAVSAVQSAGRLDAVVVDSAVVDHGALAQKTKHRRIPLVVISPLGERMAAMSQLDPDASVSKPLKPRLLLESLERVIARASAGQPAADPKPSPPQIPEKGIPGGEQPEVLLAEDNAVNQRVAMTMLKRMGWRVTLAVNGVEAVEAVQRRDFKMVLMDMQMPEMDGLVATQEIRRRVARDRQPIIIALTANALPGDRERCLAAGMDDYLSKPIHPEELRAKLEHWTLRVAQGREEGVRSA</sequence>
<keyword evidence="13" id="KW-0472">Membrane</keyword>
<evidence type="ECO:0000256" key="2">
    <source>
        <dbReference type="ARBA" id="ARBA00004651"/>
    </source>
</evidence>
<dbReference type="SMART" id="SM00448">
    <property type="entry name" value="REC"/>
    <property type="match status" value="1"/>
</dbReference>
<dbReference type="CDD" id="cd00082">
    <property type="entry name" value="HisKA"/>
    <property type="match status" value="1"/>
</dbReference>
<dbReference type="NCBIfam" id="TIGR00229">
    <property type="entry name" value="sensory_box"/>
    <property type="match status" value="3"/>
</dbReference>
<dbReference type="Pfam" id="PF02518">
    <property type="entry name" value="HATPase_c"/>
    <property type="match status" value="1"/>
</dbReference>
<evidence type="ECO:0000256" key="11">
    <source>
        <dbReference type="ARBA" id="ARBA00022989"/>
    </source>
</evidence>
<evidence type="ECO:0000256" key="4">
    <source>
        <dbReference type="ARBA" id="ARBA00022475"/>
    </source>
</evidence>
<evidence type="ECO:0000256" key="1">
    <source>
        <dbReference type="ARBA" id="ARBA00000085"/>
    </source>
</evidence>
<dbReference type="InterPro" id="IPR013767">
    <property type="entry name" value="PAS_fold"/>
</dbReference>
<evidence type="ECO:0000256" key="9">
    <source>
        <dbReference type="ARBA" id="ARBA00022777"/>
    </source>
</evidence>
<comment type="subcellular location">
    <subcellularLocation>
        <location evidence="2">Cell membrane</location>
        <topology evidence="2">Multi-pass membrane protein</topology>
    </subcellularLocation>
</comment>
<dbReference type="GO" id="GO:0000155">
    <property type="term" value="F:phosphorelay sensor kinase activity"/>
    <property type="evidence" value="ECO:0007669"/>
    <property type="project" value="InterPro"/>
</dbReference>
<feature type="domain" description="PAC" evidence="18">
    <location>
        <begin position="238"/>
        <end position="290"/>
    </location>
</feature>
<feature type="domain" description="PAC" evidence="18">
    <location>
        <begin position="365"/>
        <end position="416"/>
    </location>
</feature>
<evidence type="ECO:0000256" key="3">
    <source>
        <dbReference type="ARBA" id="ARBA00012438"/>
    </source>
</evidence>
<evidence type="ECO:0000259" key="16">
    <source>
        <dbReference type="PROSITE" id="PS50110"/>
    </source>
</evidence>
<proteinExistence type="predicted"/>
<dbReference type="SMART" id="SM00086">
    <property type="entry name" value="PAC"/>
    <property type="match status" value="3"/>
</dbReference>
<comment type="caution">
    <text evidence="19">The sequence shown here is derived from an EMBL/GenBank/DDBJ whole genome shotgun (WGS) entry which is preliminary data.</text>
</comment>
<protein>
    <recommendedName>
        <fullName evidence="3">histidine kinase</fullName>
        <ecNumber evidence="3">2.7.13.3</ecNumber>
    </recommendedName>
</protein>
<keyword evidence="12" id="KW-0902">Two-component regulatory system</keyword>
<dbReference type="Pfam" id="PF08448">
    <property type="entry name" value="PAS_4"/>
    <property type="match status" value="1"/>
</dbReference>
<dbReference type="AlphaFoldDB" id="A0A1J5SEZ2"/>
<dbReference type="Pfam" id="PF00072">
    <property type="entry name" value="Response_reg"/>
    <property type="match status" value="1"/>
</dbReference>
<evidence type="ECO:0000256" key="8">
    <source>
        <dbReference type="ARBA" id="ARBA00022741"/>
    </source>
</evidence>
<dbReference type="Gene3D" id="1.10.287.130">
    <property type="match status" value="1"/>
</dbReference>
<dbReference type="PANTHER" id="PTHR45339">
    <property type="entry name" value="HYBRID SIGNAL TRANSDUCTION HISTIDINE KINASE J"/>
    <property type="match status" value="1"/>
</dbReference>
<dbReference type="PROSITE" id="PS50113">
    <property type="entry name" value="PAC"/>
    <property type="match status" value="2"/>
</dbReference>
<evidence type="ECO:0000256" key="14">
    <source>
        <dbReference type="SAM" id="MobiDB-lite"/>
    </source>
</evidence>
<dbReference type="CDD" id="cd17546">
    <property type="entry name" value="REC_hyHK_CKI1_RcsC-like"/>
    <property type="match status" value="1"/>
</dbReference>
<feature type="domain" description="Response regulatory" evidence="16">
    <location>
        <begin position="684"/>
        <end position="793"/>
    </location>
</feature>
<feature type="domain" description="PAS" evidence="17">
    <location>
        <begin position="23"/>
        <end position="94"/>
    </location>
</feature>
<dbReference type="InterPro" id="IPR013656">
    <property type="entry name" value="PAS_4"/>
</dbReference>